<evidence type="ECO:0000313" key="3">
    <source>
        <dbReference type="Proteomes" id="UP000234275"/>
    </source>
</evidence>
<dbReference type="AlphaFoldDB" id="A0A2I2FZP1"/>
<keyword evidence="3" id="KW-1185">Reference proteome</keyword>
<organism evidence="2 3">
    <name type="scientific">Aspergillus steynii IBT 23096</name>
    <dbReference type="NCBI Taxonomy" id="1392250"/>
    <lineage>
        <taxon>Eukaryota</taxon>
        <taxon>Fungi</taxon>
        <taxon>Dikarya</taxon>
        <taxon>Ascomycota</taxon>
        <taxon>Pezizomycotina</taxon>
        <taxon>Eurotiomycetes</taxon>
        <taxon>Eurotiomycetidae</taxon>
        <taxon>Eurotiales</taxon>
        <taxon>Aspergillaceae</taxon>
        <taxon>Aspergillus</taxon>
        <taxon>Aspergillus subgen. Circumdati</taxon>
    </lineage>
</organism>
<dbReference type="GeneID" id="36550770"/>
<dbReference type="OrthoDB" id="20872at2759"/>
<dbReference type="VEuPathDB" id="FungiDB:P170DRAFT_259882"/>
<dbReference type="Proteomes" id="UP000234275">
    <property type="component" value="Unassembled WGS sequence"/>
</dbReference>
<reference evidence="2 3" key="1">
    <citation type="submission" date="2016-12" db="EMBL/GenBank/DDBJ databases">
        <title>The genomes of Aspergillus section Nigri reveals drivers in fungal speciation.</title>
        <authorList>
            <consortium name="DOE Joint Genome Institute"/>
            <person name="Vesth T.C."/>
            <person name="Nybo J."/>
            <person name="Theobald S."/>
            <person name="Brandl J."/>
            <person name="Frisvad J.C."/>
            <person name="Nielsen K.F."/>
            <person name="Lyhne E.K."/>
            <person name="Kogle M.E."/>
            <person name="Kuo A."/>
            <person name="Riley R."/>
            <person name="Clum A."/>
            <person name="Nolan M."/>
            <person name="Lipzen A."/>
            <person name="Salamov A."/>
            <person name="Henrissat B."/>
            <person name="Wiebenga A."/>
            <person name="De Vries R.P."/>
            <person name="Grigoriev I.V."/>
            <person name="Mortensen U.H."/>
            <person name="Andersen M.R."/>
            <person name="Baker S.E."/>
        </authorList>
    </citation>
    <scope>NUCLEOTIDE SEQUENCE [LARGE SCALE GENOMIC DNA]</scope>
    <source>
        <strain evidence="2 3">IBT 23096</strain>
    </source>
</reference>
<name>A0A2I2FZP1_9EURO</name>
<dbReference type="EMBL" id="MSFO01000007">
    <property type="protein sequence ID" value="PLB46084.1"/>
    <property type="molecule type" value="Genomic_DNA"/>
</dbReference>
<protein>
    <recommendedName>
        <fullName evidence="1">Fungal STAND N-terminal Goodbye domain-containing protein</fullName>
    </recommendedName>
</protein>
<evidence type="ECO:0000313" key="2">
    <source>
        <dbReference type="EMBL" id="PLB46084.1"/>
    </source>
</evidence>
<feature type="domain" description="Fungal STAND N-terminal Goodbye" evidence="1">
    <location>
        <begin position="23"/>
        <end position="143"/>
    </location>
</feature>
<evidence type="ECO:0000259" key="1">
    <source>
        <dbReference type="Pfam" id="PF17109"/>
    </source>
</evidence>
<gene>
    <name evidence="2" type="ORF">P170DRAFT_259882</name>
</gene>
<dbReference type="InterPro" id="IPR031350">
    <property type="entry name" value="Goodbye_dom"/>
</dbReference>
<accession>A0A2I2FZP1</accession>
<dbReference type="Pfam" id="PF17109">
    <property type="entry name" value="Goodbye"/>
    <property type="match status" value="1"/>
</dbReference>
<proteinExistence type="predicted"/>
<comment type="caution">
    <text evidence="2">The sequence shown here is derived from an EMBL/GenBank/DDBJ whole genome shotgun (WGS) entry which is preliminary data.</text>
</comment>
<sequence length="191" mass="20991">MAAPASVVRFEAGVAATDFADIWNLAIARYEETTKTELVSLSSAGTVDDVLREIRGRGLLFKLRRHKSSRIDTFRALVTRSLKPIQVVTETVGQGVSNVFPPGMAIFTAVRYLISTANAVSADYDKLTEFFEDLDAYLGRVKVLESRMSLIPELQNALAEVLSSVLILCGISARYIKTRRIGESNTSSFLP</sequence>
<dbReference type="RefSeq" id="XP_024701386.1">
    <property type="nucleotide sequence ID" value="XM_024843071.1"/>
</dbReference>